<organism evidence="2 3">
    <name type="scientific">Exiguobacterium oxidotolerans</name>
    <dbReference type="NCBI Taxonomy" id="223958"/>
    <lineage>
        <taxon>Bacteria</taxon>
        <taxon>Bacillati</taxon>
        <taxon>Bacillota</taxon>
        <taxon>Bacilli</taxon>
        <taxon>Bacillales</taxon>
        <taxon>Bacillales Family XII. Incertae Sedis</taxon>
        <taxon>Exiguobacterium</taxon>
    </lineage>
</organism>
<dbReference type="InterPro" id="IPR025416">
    <property type="entry name" value="YqzM"/>
</dbReference>
<protein>
    <submittedName>
        <fullName evidence="2">YqzM family protein</fullName>
    </submittedName>
</protein>
<dbReference type="Proteomes" id="UP000439752">
    <property type="component" value="Unassembled WGS sequence"/>
</dbReference>
<evidence type="ECO:0000313" key="2">
    <source>
        <dbReference type="EMBL" id="VWX38089.1"/>
    </source>
</evidence>
<accession>A0A653IFP8</accession>
<gene>
    <name evidence="2" type="ORF">EXIGUO9Y_360366</name>
</gene>
<dbReference type="RefSeq" id="WP_029332892.1">
    <property type="nucleotide sequence ID" value="NZ_LR732312.1"/>
</dbReference>
<evidence type="ECO:0000313" key="3">
    <source>
        <dbReference type="Proteomes" id="UP000439752"/>
    </source>
</evidence>
<keyword evidence="3" id="KW-1185">Reference proteome</keyword>
<dbReference type="EMBL" id="CABWKQ010000030">
    <property type="protein sequence ID" value="VWX38089.1"/>
    <property type="molecule type" value="Genomic_DNA"/>
</dbReference>
<keyword evidence="1" id="KW-0812">Transmembrane</keyword>
<sequence>MAHSVRPPSENAFENDIQSKRNDALDSAVGFGASFGFFAVLFIIGVLIKFLSL</sequence>
<keyword evidence="1" id="KW-0472">Membrane</keyword>
<dbReference type="AlphaFoldDB" id="A0A653IFP8"/>
<evidence type="ECO:0000256" key="1">
    <source>
        <dbReference type="SAM" id="Phobius"/>
    </source>
</evidence>
<feature type="transmembrane region" description="Helical" evidence="1">
    <location>
        <begin position="28"/>
        <end position="51"/>
    </location>
</feature>
<dbReference type="Pfam" id="PF14141">
    <property type="entry name" value="YqzM"/>
    <property type="match status" value="1"/>
</dbReference>
<proteinExistence type="predicted"/>
<keyword evidence="1" id="KW-1133">Transmembrane helix</keyword>
<name>A0A653IFP8_9BACL</name>
<reference evidence="2 3" key="1">
    <citation type="submission" date="2019-10" db="EMBL/GenBank/DDBJ databases">
        <authorList>
            <person name="Karimi E."/>
        </authorList>
    </citation>
    <scope>NUCLEOTIDE SEQUENCE [LARGE SCALE GENOMIC DNA]</scope>
    <source>
        <strain evidence="2">Exiguobacterium sp. 9Y</strain>
    </source>
</reference>